<evidence type="ECO:0000256" key="3">
    <source>
        <dbReference type="ARBA" id="ARBA00022679"/>
    </source>
</evidence>
<comment type="caution">
    <text evidence="10">The sequence shown here is derived from an EMBL/GenBank/DDBJ whole genome shotgun (WGS) entry which is preliminary data.</text>
</comment>
<name>A0AA38FI26_TAXCH</name>
<dbReference type="EMBL" id="JAHRHJ020000009">
    <property type="protein sequence ID" value="KAH9303175.1"/>
    <property type="molecule type" value="Genomic_DNA"/>
</dbReference>
<reference evidence="10 11" key="1">
    <citation type="journal article" date="2021" name="Nat. Plants">
        <title>The Taxus genome provides insights into paclitaxel biosynthesis.</title>
        <authorList>
            <person name="Xiong X."/>
            <person name="Gou J."/>
            <person name="Liao Q."/>
            <person name="Li Y."/>
            <person name="Zhou Q."/>
            <person name="Bi G."/>
            <person name="Li C."/>
            <person name="Du R."/>
            <person name="Wang X."/>
            <person name="Sun T."/>
            <person name="Guo L."/>
            <person name="Liang H."/>
            <person name="Lu P."/>
            <person name="Wu Y."/>
            <person name="Zhang Z."/>
            <person name="Ro D.K."/>
            <person name="Shang Y."/>
            <person name="Huang S."/>
            <person name="Yan J."/>
        </authorList>
    </citation>
    <scope>NUCLEOTIDE SEQUENCE [LARGE SCALE GENOMIC DNA]</scope>
    <source>
        <strain evidence="10">Ta-2019</strain>
    </source>
</reference>
<feature type="non-terminal residue" evidence="10">
    <location>
        <position position="1"/>
    </location>
</feature>
<accession>A0AA38FI26</accession>
<evidence type="ECO:0000313" key="10">
    <source>
        <dbReference type="EMBL" id="KAH9303175.1"/>
    </source>
</evidence>
<dbReference type="InterPro" id="IPR050588">
    <property type="entry name" value="WNK_Ser-Thr_kinase"/>
</dbReference>
<organism evidence="10 11">
    <name type="scientific">Taxus chinensis</name>
    <name type="common">Chinese yew</name>
    <name type="synonym">Taxus wallichiana var. chinensis</name>
    <dbReference type="NCBI Taxonomy" id="29808"/>
    <lineage>
        <taxon>Eukaryota</taxon>
        <taxon>Viridiplantae</taxon>
        <taxon>Streptophyta</taxon>
        <taxon>Embryophyta</taxon>
        <taxon>Tracheophyta</taxon>
        <taxon>Spermatophyta</taxon>
        <taxon>Pinopsida</taxon>
        <taxon>Pinidae</taxon>
        <taxon>Conifers II</taxon>
        <taxon>Cupressales</taxon>
        <taxon>Taxaceae</taxon>
        <taxon>Taxus</taxon>
    </lineage>
</organism>
<keyword evidence="4" id="KW-0547">Nucleotide-binding</keyword>
<evidence type="ECO:0000256" key="4">
    <source>
        <dbReference type="ARBA" id="ARBA00022741"/>
    </source>
</evidence>
<gene>
    <name evidence="10" type="ORF">KI387_014758</name>
</gene>
<dbReference type="InterPro" id="IPR024678">
    <property type="entry name" value="Kinase_OSR1/WNK_CCT"/>
</dbReference>
<dbReference type="EC" id="2.7.11.1" evidence="1"/>
<dbReference type="Gene3D" id="3.10.20.90">
    <property type="entry name" value="Phosphatidylinositol 3-kinase Catalytic Subunit, Chain A, domain 1"/>
    <property type="match status" value="1"/>
</dbReference>
<keyword evidence="11" id="KW-1185">Reference proteome</keyword>
<evidence type="ECO:0000256" key="8">
    <source>
        <dbReference type="ARBA" id="ARBA00048679"/>
    </source>
</evidence>
<dbReference type="PANTHER" id="PTHR13902">
    <property type="entry name" value="SERINE/THREONINE-PROTEIN KINASE WNK WITH NO LYSINE -RELATED"/>
    <property type="match status" value="1"/>
</dbReference>
<evidence type="ECO:0000256" key="6">
    <source>
        <dbReference type="ARBA" id="ARBA00022840"/>
    </source>
</evidence>
<comment type="catalytic activity">
    <reaction evidence="7">
        <text>L-threonyl-[protein] + ATP = O-phospho-L-threonyl-[protein] + ADP + H(+)</text>
        <dbReference type="Rhea" id="RHEA:46608"/>
        <dbReference type="Rhea" id="RHEA-COMP:11060"/>
        <dbReference type="Rhea" id="RHEA-COMP:11605"/>
        <dbReference type="ChEBI" id="CHEBI:15378"/>
        <dbReference type="ChEBI" id="CHEBI:30013"/>
        <dbReference type="ChEBI" id="CHEBI:30616"/>
        <dbReference type="ChEBI" id="CHEBI:61977"/>
        <dbReference type="ChEBI" id="CHEBI:456216"/>
        <dbReference type="EC" id="2.7.11.1"/>
    </reaction>
</comment>
<dbReference type="GO" id="GO:0004674">
    <property type="term" value="F:protein serine/threonine kinase activity"/>
    <property type="evidence" value="ECO:0007669"/>
    <property type="project" value="UniProtKB-KW"/>
</dbReference>
<dbReference type="Pfam" id="PF12202">
    <property type="entry name" value="OSR1_C"/>
    <property type="match status" value="1"/>
</dbReference>
<proteinExistence type="predicted"/>
<evidence type="ECO:0000256" key="2">
    <source>
        <dbReference type="ARBA" id="ARBA00022527"/>
    </source>
</evidence>
<dbReference type="AlphaFoldDB" id="A0AA38FI26"/>
<dbReference type="GO" id="GO:0005524">
    <property type="term" value="F:ATP binding"/>
    <property type="evidence" value="ECO:0007669"/>
    <property type="project" value="UniProtKB-KW"/>
</dbReference>
<keyword evidence="5" id="KW-0418">Kinase</keyword>
<keyword evidence="2" id="KW-0723">Serine/threonine-protein kinase</keyword>
<keyword evidence="6" id="KW-0067">ATP-binding</keyword>
<evidence type="ECO:0000256" key="7">
    <source>
        <dbReference type="ARBA" id="ARBA00047899"/>
    </source>
</evidence>
<dbReference type="Proteomes" id="UP000824469">
    <property type="component" value="Unassembled WGS sequence"/>
</dbReference>
<evidence type="ECO:0000259" key="9">
    <source>
        <dbReference type="Pfam" id="PF12202"/>
    </source>
</evidence>
<evidence type="ECO:0000313" key="11">
    <source>
        <dbReference type="Proteomes" id="UP000824469"/>
    </source>
</evidence>
<evidence type="ECO:0000256" key="5">
    <source>
        <dbReference type="ARBA" id="ARBA00022777"/>
    </source>
</evidence>
<sequence length="81" mass="9088">LLSCFVGHIRNIYFIFDVEGDTTMSVASEMVVELYLVDQDVSKIAAMIDEEILALVPNWKAGVAIDDHQQCPYDNYCTAKT</sequence>
<keyword evidence="3" id="KW-0808">Transferase</keyword>
<comment type="catalytic activity">
    <reaction evidence="8">
        <text>L-seryl-[protein] + ATP = O-phospho-L-seryl-[protein] + ADP + H(+)</text>
        <dbReference type="Rhea" id="RHEA:17989"/>
        <dbReference type="Rhea" id="RHEA-COMP:9863"/>
        <dbReference type="Rhea" id="RHEA-COMP:11604"/>
        <dbReference type="ChEBI" id="CHEBI:15378"/>
        <dbReference type="ChEBI" id="CHEBI:29999"/>
        <dbReference type="ChEBI" id="CHEBI:30616"/>
        <dbReference type="ChEBI" id="CHEBI:83421"/>
        <dbReference type="ChEBI" id="CHEBI:456216"/>
        <dbReference type="EC" id="2.7.11.1"/>
    </reaction>
</comment>
<feature type="non-terminal residue" evidence="10">
    <location>
        <position position="81"/>
    </location>
</feature>
<feature type="domain" description="Serine/threonine-protein kinase OSR1/WNK CCT" evidence="9">
    <location>
        <begin position="11"/>
        <end position="52"/>
    </location>
</feature>
<evidence type="ECO:0000256" key="1">
    <source>
        <dbReference type="ARBA" id="ARBA00012513"/>
    </source>
</evidence>
<protein>
    <recommendedName>
        <fullName evidence="1">non-specific serine/threonine protein kinase</fullName>
        <ecNumber evidence="1">2.7.11.1</ecNumber>
    </recommendedName>
</protein>